<dbReference type="SUPFAM" id="SSF56784">
    <property type="entry name" value="HAD-like"/>
    <property type="match status" value="1"/>
</dbReference>
<protein>
    <submittedName>
        <fullName evidence="1">Uncharacterized protein</fullName>
    </submittedName>
</protein>
<gene>
    <name evidence="1" type="ORF">HERI1096_LOCUS39901</name>
</gene>
<reference evidence="1" key="1">
    <citation type="submission" date="2021-01" db="EMBL/GenBank/DDBJ databases">
        <authorList>
            <person name="Corre E."/>
            <person name="Pelletier E."/>
            <person name="Niang G."/>
            <person name="Scheremetjew M."/>
            <person name="Finn R."/>
            <person name="Kale V."/>
            <person name="Holt S."/>
            <person name="Cochrane G."/>
            <person name="Meng A."/>
            <person name="Brown T."/>
            <person name="Cohen L."/>
        </authorList>
    </citation>
    <scope>NUCLEOTIDE SEQUENCE</scope>
    <source>
        <strain evidence="1">CCMP281</strain>
    </source>
</reference>
<dbReference type="Gene3D" id="3.40.50.1000">
    <property type="entry name" value="HAD superfamily/HAD-like"/>
    <property type="match status" value="1"/>
</dbReference>
<dbReference type="InterPro" id="IPR023214">
    <property type="entry name" value="HAD_sf"/>
</dbReference>
<dbReference type="InterPro" id="IPR036412">
    <property type="entry name" value="HAD-like_sf"/>
</dbReference>
<evidence type="ECO:0000313" key="1">
    <source>
        <dbReference type="EMBL" id="CAE0153220.1"/>
    </source>
</evidence>
<name>A0A7S3C3P1_9EUKA</name>
<dbReference type="PANTHER" id="PTHR43611:SF3">
    <property type="entry name" value="FLAVIN MONONUCLEOTIDE HYDROLASE 1, CHLOROPLATIC"/>
    <property type="match status" value="1"/>
</dbReference>
<proteinExistence type="predicted"/>
<dbReference type="EMBL" id="HBHX01072121">
    <property type="protein sequence ID" value="CAE0153220.1"/>
    <property type="molecule type" value="Transcribed_RNA"/>
</dbReference>
<dbReference type="PANTHER" id="PTHR43611">
    <property type="entry name" value="ALPHA-D-GLUCOSE 1-PHOSPHATE PHOSPHATASE"/>
    <property type="match status" value="1"/>
</dbReference>
<accession>A0A7S3C3P1</accession>
<organism evidence="1">
    <name type="scientific">Haptolina ericina</name>
    <dbReference type="NCBI Taxonomy" id="156174"/>
    <lineage>
        <taxon>Eukaryota</taxon>
        <taxon>Haptista</taxon>
        <taxon>Haptophyta</taxon>
        <taxon>Prymnesiophyceae</taxon>
        <taxon>Prymnesiales</taxon>
        <taxon>Prymnesiaceae</taxon>
        <taxon>Haptolina</taxon>
    </lineage>
</organism>
<sequence>MGIEPEDAKRGMSAAWALSRSNSNMDAIRFWSTALAEAGRPLGSDDPLTPDDAATVDACERHIAETLRVSYEDTLATAKRLKTQGVTVGIISNHITSPPWFQECAASAGLYELASDPSLVVVSQEVEVAKPDARIYEIFFDRLRHREPDVQLAELVFVDDKEKNVVAAQALGWQGICYNATTAATGELARGLAALGMGAVAGTTAE</sequence>
<dbReference type="AlphaFoldDB" id="A0A7S3C3P1"/>
<dbReference type="Pfam" id="PF00702">
    <property type="entry name" value="Hydrolase"/>
    <property type="match status" value="1"/>
</dbReference>